<keyword evidence="11" id="KW-1185">Reference proteome</keyword>
<dbReference type="PIRSF" id="PIRSF016049">
    <property type="entry name" value="Man_dehyd"/>
    <property type="match status" value="1"/>
</dbReference>
<dbReference type="EMBL" id="QGDC01000001">
    <property type="protein sequence ID" value="RCH56795.1"/>
    <property type="molecule type" value="Genomic_DNA"/>
</dbReference>
<dbReference type="AlphaFoldDB" id="A0A367GUP3"/>
<comment type="caution">
    <text evidence="10">The sequence shown here is derived from an EMBL/GenBank/DDBJ whole genome shotgun (WGS) entry which is preliminary data.</text>
</comment>
<dbReference type="NCBIfam" id="NF003027">
    <property type="entry name" value="PRK03906.1"/>
    <property type="match status" value="1"/>
</dbReference>
<evidence type="ECO:0000313" key="11">
    <source>
        <dbReference type="Proteomes" id="UP000253209"/>
    </source>
</evidence>
<dbReference type="GO" id="GO:0042840">
    <property type="term" value="P:D-glucuronate catabolic process"/>
    <property type="evidence" value="ECO:0007669"/>
    <property type="project" value="TreeGrafter"/>
</dbReference>
<protein>
    <recommendedName>
        <fullName evidence="5 9">Mannonate dehydratase</fullName>
        <ecNumber evidence="5 9">4.2.1.8</ecNumber>
    </recommendedName>
    <alternativeName>
        <fullName evidence="9">D-mannonate hydro-lyase</fullName>
    </alternativeName>
</protein>
<evidence type="ECO:0000256" key="8">
    <source>
        <dbReference type="ARBA" id="ARBA00023239"/>
    </source>
</evidence>
<dbReference type="NCBIfam" id="TIGR00695">
    <property type="entry name" value="uxuA"/>
    <property type="match status" value="1"/>
</dbReference>
<dbReference type="GO" id="GO:0030145">
    <property type="term" value="F:manganese ion binding"/>
    <property type="evidence" value="ECO:0007669"/>
    <property type="project" value="TreeGrafter"/>
</dbReference>
<comment type="cofactor">
    <cofactor evidence="9">
        <name>Fe(2+)</name>
        <dbReference type="ChEBI" id="CHEBI:29033"/>
    </cofactor>
    <cofactor evidence="9">
        <name>Mn(2+)</name>
        <dbReference type="ChEBI" id="CHEBI:29035"/>
    </cofactor>
</comment>
<evidence type="ECO:0000256" key="6">
    <source>
        <dbReference type="ARBA" id="ARBA00023004"/>
    </source>
</evidence>
<dbReference type="GO" id="GO:0008198">
    <property type="term" value="F:ferrous iron binding"/>
    <property type="evidence" value="ECO:0007669"/>
    <property type="project" value="TreeGrafter"/>
</dbReference>
<comment type="pathway">
    <text evidence="3 9">Carbohydrate metabolism; pentose and glucuronate interconversion.</text>
</comment>
<proteinExistence type="inferred from homology"/>
<accession>A0A367GUP3</accession>
<comment type="function">
    <text evidence="2 9">Catalyzes the dehydration of D-mannonate.</text>
</comment>
<evidence type="ECO:0000256" key="3">
    <source>
        <dbReference type="ARBA" id="ARBA00004892"/>
    </source>
</evidence>
<evidence type="ECO:0000256" key="4">
    <source>
        <dbReference type="ARBA" id="ARBA00007389"/>
    </source>
</evidence>
<gene>
    <name evidence="9 10" type="primary">uxuA</name>
    <name evidence="10" type="ORF">DJ568_02760</name>
</gene>
<dbReference type="InterPro" id="IPR036237">
    <property type="entry name" value="Xyl_isomerase-like_sf"/>
</dbReference>
<evidence type="ECO:0000256" key="2">
    <source>
        <dbReference type="ARBA" id="ARBA00002713"/>
    </source>
</evidence>
<dbReference type="SUPFAM" id="SSF51658">
    <property type="entry name" value="Xylose isomerase-like"/>
    <property type="match status" value="1"/>
</dbReference>
<dbReference type="PANTHER" id="PTHR30387">
    <property type="entry name" value="MANNONATE DEHYDRATASE"/>
    <property type="match status" value="1"/>
</dbReference>
<comment type="similarity">
    <text evidence="4 9">Belongs to the mannonate dehydratase family.</text>
</comment>
<keyword evidence="8 9" id="KW-0456">Lyase</keyword>
<dbReference type="Gene3D" id="3.20.20.150">
    <property type="entry name" value="Divalent-metal-dependent TIM barrel enzymes"/>
    <property type="match status" value="1"/>
</dbReference>
<evidence type="ECO:0000256" key="5">
    <source>
        <dbReference type="ARBA" id="ARBA00012927"/>
    </source>
</evidence>
<dbReference type="RefSeq" id="WP_114003692.1">
    <property type="nucleotide sequence ID" value="NZ_QGDC01000001.1"/>
</dbReference>
<dbReference type="OrthoDB" id="9780250at2"/>
<dbReference type="InterPro" id="IPR004628">
    <property type="entry name" value="Man_deHydtase"/>
</dbReference>
<dbReference type="Proteomes" id="UP000253209">
    <property type="component" value="Unassembled WGS sequence"/>
</dbReference>
<evidence type="ECO:0000313" key="10">
    <source>
        <dbReference type="EMBL" id="RCH56795.1"/>
    </source>
</evidence>
<dbReference type="EC" id="4.2.1.8" evidence="5 9"/>
<dbReference type="HAMAP" id="MF_00106">
    <property type="entry name" value="UxuA"/>
    <property type="match status" value="1"/>
</dbReference>
<comment type="catalytic activity">
    <reaction evidence="1 9">
        <text>D-mannonate = 2-dehydro-3-deoxy-D-gluconate + H2O</text>
        <dbReference type="Rhea" id="RHEA:20097"/>
        <dbReference type="ChEBI" id="CHEBI:15377"/>
        <dbReference type="ChEBI" id="CHEBI:17767"/>
        <dbReference type="ChEBI" id="CHEBI:57990"/>
        <dbReference type="EC" id="4.2.1.8"/>
    </reaction>
</comment>
<dbReference type="Pfam" id="PF03786">
    <property type="entry name" value="UxuA"/>
    <property type="match status" value="1"/>
</dbReference>
<keyword evidence="6 9" id="KW-0408">Iron</keyword>
<dbReference type="UniPathway" id="UPA00246"/>
<name>A0A367GUP3_9SPHI</name>
<keyword evidence="7 9" id="KW-0464">Manganese</keyword>
<dbReference type="GO" id="GO:0008927">
    <property type="term" value="F:mannonate dehydratase activity"/>
    <property type="evidence" value="ECO:0007669"/>
    <property type="project" value="UniProtKB-UniRule"/>
</dbReference>
<reference evidence="10 11" key="1">
    <citation type="submission" date="2018-05" db="EMBL/GenBank/DDBJ databases">
        <title>Mucilaginibacter hurinus sp. nov., isolated from briquette warehouse soil.</title>
        <authorList>
            <person name="Choi L."/>
        </authorList>
    </citation>
    <scope>NUCLEOTIDE SEQUENCE [LARGE SCALE GENOMIC DNA]</scope>
    <source>
        <strain evidence="10 11">ZR32</strain>
    </source>
</reference>
<organism evidence="10 11">
    <name type="scientific">Mucilaginibacter hurinus</name>
    <dbReference type="NCBI Taxonomy" id="2201324"/>
    <lineage>
        <taxon>Bacteria</taxon>
        <taxon>Pseudomonadati</taxon>
        <taxon>Bacteroidota</taxon>
        <taxon>Sphingobacteriia</taxon>
        <taxon>Sphingobacteriales</taxon>
        <taxon>Sphingobacteriaceae</taxon>
        <taxon>Mucilaginibacter</taxon>
    </lineage>
</organism>
<evidence type="ECO:0000256" key="7">
    <source>
        <dbReference type="ARBA" id="ARBA00023211"/>
    </source>
</evidence>
<evidence type="ECO:0000256" key="9">
    <source>
        <dbReference type="HAMAP-Rule" id="MF_00106"/>
    </source>
</evidence>
<dbReference type="PANTHER" id="PTHR30387:SF2">
    <property type="entry name" value="MANNONATE DEHYDRATASE"/>
    <property type="match status" value="1"/>
</dbReference>
<sequence length="404" mass="44864">MIDNLLQTFRWFGPSDPVTLQAILQTGATGIVTSLYHIPSGDVWSIDEIQQRKQMIEDAGLTWDVVESVNIHEDIKTAGPGRDRYIENYVATLKNLSAAGIKIVCYNFMPVLDWTRTDLDYRLANNASALRFDVAAVAAFDLYILGRDGAEKDFTPAQQQAAKAYLDKLDEKQVHDLTNNILAGLPGTNKVYTIPEFKAHLQRYTATTDAAALKDNLAYFLKGIIPGAEEAGIKMCIHPDDPPFPILGLPRVVSTEKDLEFLVNAYPSPSNGITFCTGSLGARGDNDLPGIVSRLGQHIHFLHLRNVRREADGSFYEDDHLAGSTDMYAVMKNIILEQQKRKIAGRDDIAIPMRPDHGHKLLDDFNYNTYPGYSIIGRLKGLAELRGLEIGIKSTLFDNISNLN</sequence>
<evidence type="ECO:0000256" key="1">
    <source>
        <dbReference type="ARBA" id="ARBA00001794"/>
    </source>
</evidence>